<keyword evidence="1" id="KW-0732">Signal</keyword>
<reference evidence="2" key="1">
    <citation type="submission" date="2021-04" db="EMBL/GenBank/DDBJ databases">
        <title>The complete genome sequence of Caulobacter sp. S6.</title>
        <authorList>
            <person name="Tang Y."/>
            <person name="Ouyang W."/>
            <person name="Liu Q."/>
            <person name="Huang B."/>
            <person name="Guo Z."/>
            <person name="Lei P."/>
        </authorList>
    </citation>
    <scope>NUCLEOTIDE SEQUENCE</scope>
    <source>
        <strain evidence="2">S6</strain>
    </source>
</reference>
<sequence>MFKLLRSLLAAVLVAFSAGAAQAQPPVWIVKGHGSTLVLFGSVHLLPPGLDWRPPALNDAIAHASDLWFEIPLDDASALAASQLAIKVGMEPPGVTLSSQLPPKDRERLAAMAQRYGVPIAGLDRLKPWLAEVTLSVAAYAQEGAEQNDGVEHALSSTAPATLARFAFETPEQQIGYLSQAPTHDQLASLRETLGELEEGRAKYDRLIAAWMAGDTAGIRAEAVDPLKEEAPGVYKALVVDRNRRWVKVMQRRLAQPGVSVMVVGVGHLVGPDSVPAMLRKQGLVVEGP</sequence>
<dbReference type="InterPro" id="IPR047111">
    <property type="entry name" value="YbaP-like"/>
</dbReference>
<dbReference type="PANTHER" id="PTHR40590">
    <property type="entry name" value="CYTOPLASMIC PROTEIN-RELATED"/>
    <property type="match status" value="1"/>
</dbReference>
<protein>
    <submittedName>
        <fullName evidence="2">TraB/GumN family protein</fullName>
    </submittedName>
</protein>
<evidence type="ECO:0000256" key="1">
    <source>
        <dbReference type="SAM" id="SignalP"/>
    </source>
</evidence>
<feature type="chain" id="PRO_5036776990" evidence="1">
    <location>
        <begin position="24"/>
        <end position="289"/>
    </location>
</feature>
<name>A0A975ITB3_9CAUL</name>
<proteinExistence type="predicted"/>
<dbReference type="PANTHER" id="PTHR40590:SF1">
    <property type="entry name" value="CYTOPLASMIC PROTEIN"/>
    <property type="match status" value="1"/>
</dbReference>
<evidence type="ECO:0000313" key="2">
    <source>
        <dbReference type="EMBL" id="QUD86294.1"/>
    </source>
</evidence>
<dbReference type="Proteomes" id="UP000676409">
    <property type="component" value="Chromosome"/>
</dbReference>
<dbReference type="Pfam" id="PF01963">
    <property type="entry name" value="TraB_PrgY_gumN"/>
    <property type="match status" value="1"/>
</dbReference>
<dbReference type="EMBL" id="CP073078">
    <property type="protein sequence ID" value="QUD86294.1"/>
    <property type="molecule type" value="Genomic_DNA"/>
</dbReference>
<gene>
    <name evidence="2" type="ORF">KCG34_14430</name>
</gene>
<dbReference type="CDD" id="cd14789">
    <property type="entry name" value="Tiki"/>
    <property type="match status" value="1"/>
</dbReference>
<feature type="signal peptide" evidence="1">
    <location>
        <begin position="1"/>
        <end position="23"/>
    </location>
</feature>
<dbReference type="InterPro" id="IPR002816">
    <property type="entry name" value="TraB/PrgY/GumN_fam"/>
</dbReference>
<keyword evidence="3" id="KW-1185">Reference proteome</keyword>
<dbReference type="KEGG" id="caul:KCG34_14430"/>
<accession>A0A975ITB3</accession>
<organism evidence="2 3">
    <name type="scientific">Phenylobacterium montanum</name>
    <dbReference type="NCBI Taxonomy" id="2823693"/>
    <lineage>
        <taxon>Bacteria</taxon>
        <taxon>Pseudomonadati</taxon>
        <taxon>Pseudomonadota</taxon>
        <taxon>Alphaproteobacteria</taxon>
        <taxon>Caulobacterales</taxon>
        <taxon>Caulobacteraceae</taxon>
        <taxon>Phenylobacterium</taxon>
    </lineage>
</organism>
<dbReference type="AlphaFoldDB" id="A0A975ITB3"/>
<evidence type="ECO:0000313" key="3">
    <source>
        <dbReference type="Proteomes" id="UP000676409"/>
    </source>
</evidence>
<dbReference type="RefSeq" id="WP_211936346.1">
    <property type="nucleotide sequence ID" value="NZ_CP073078.1"/>
</dbReference>